<evidence type="ECO:0000259" key="7">
    <source>
        <dbReference type="Pfam" id="PF02836"/>
    </source>
</evidence>
<evidence type="ECO:0000256" key="5">
    <source>
        <dbReference type="ARBA" id="ARBA00023295"/>
    </source>
</evidence>
<name>A0A494Y519_9BACL</name>
<keyword evidence="10" id="KW-1185">Reference proteome</keyword>
<dbReference type="PANTHER" id="PTHR10066">
    <property type="entry name" value="BETA-GLUCURONIDASE"/>
    <property type="match status" value="1"/>
</dbReference>
<evidence type="ECO:0000259" key="6">
    <source>
        <dbReference type="Pfam" id="PF00703"/>
    </source>
</evidence>
<keyword evidence="4 9" id="KW-0378">Hydrolase</keyword>
<dbReference type="Pfam" id="PF02836">
    <property type="entry name" value="Glyco_hydro_2_C"/>
    <property type="match status" value="1"/>
</dbReference>
<dbReference type="Gene3D" id="2.60.40.10">
    <property type="entry name" value="Immunoglobulins"/>
    <property type="match status" value="1"/>
</dbReference>
<feature type="domain" description="Glycoside hydrolase family 2 catalytic" evidence="7">
    <location>
        <begin position="295"/>
        <end position="551"/>
    </location>
</feature>
<dbReference type="Pfam" id="PF02837">
    <property type="entry name" value="Glyco_hydro_2_N"/>
    <property type="match status" value="1"/>
</dbReference>
<dbReference type="GO" id="GO:0030246">
    <property type="term" value="F:carbohydrate binding"/>
    <property type="evidence" value="ECO:0007669"/>
    <property type="project" value="TreeGrafter"/>
</dbReference>
<dbReference type="RefSeq" id="WP_120974987.1">
    <property type="nucleotide sequence ID" value="NZ_RBZM01000002.1"/>
</dbReference>
<dbReference type="GO" id="GO:0005975">
    <property type="term" value="P:carbohydrate metabolic process"/>
    <property type="evidence" value="ECO:0007669"/>
    <property type="project" value="InterPro"/>
</dbReference>
<evidence type="ECO:0000313" key="10">
    <source>
        <dbReference type="Proteomes" id="UP000282076"/>
    </source>
</evidence>
<dbReference type="InterPro" id="IPR013783">
    <property type="entry name" value="Ig-like_fold"/>
</dbReference>
<dbReference type="EC" id="3.2.1.31" evidence="2"/>
<feature type="domain" description="Glycosyl hydrolases family 2 sugar binding" evidence="8">
    <location>
        <begin position="39"/>
        <end position="201"/>
    </location>
</feature>
<sequence>MKPAKNYDDAIHNQSYEAQYLAKRITNESMIYDAGRTKESLSGYWGFGIDQYDTCLRAKWFEEKYVDQDGRYNPMDFSFDEWEKMLVPSSWNTQKEKYFLYEGSAVYTRTFLYKNNGEERVYLKFGAVNYDAKVFLNKEYLGCHKGGSTPFFMEVTELLMEQNRILVVANNTRHKDNVPTDNTDWFNYGGIYRDVELIRLPKTFIKDFTIGLVPDGGFNKIRVEVKTEGPAANGSASLTIGELGIRQSIEIRDGQGSVVIEVRPELWSPDSPKLYETNIEYGEDLIREKIGFREIRVDGQEIVLNGKPIFLKGISAHEESVKNGKAVTDAEIVENFMLAKEMNCNYMRLAHYPHTERAAQIADEMGILLWEEIPVYWSINFNNPETYRDAENQLTELIRRDRNRASVIVWAVGNENPDTDARVTFMSSLARKAKELDPSRLVSAACMLDHVNHIINDRLADSLDIIGANEYYGWYQTNFDNLVKLFENSKPTKPVVITEFGADAKAGHRGTVDEKGTEDCQVDIYRKQVAVFKRIPYVKGTSPWILYDFRCPRRLHPVTQNYYNTKGLLSEDKSRKKLAFYVMQQFYKDLPD</sequence>
<evidence type="ECO:0000256" key="3">
    <source>
        <dbReference type="ARBA" id="ARBA00016205"/>
    </source>
</evidence>
<dbReference type="InterPro" id="IPR036156">
    <property type="entry name" value="Beta-gal/glucu_dom_sf"/>
</dbReference>
<feature type="domain" description="Glycoside hydrolase family 2 immunoglobulin-like beta-sandwich" evidence="6">
    <location>
        <begin position="219"/>
        <end position="293"/>
    </location>
</feature>
<dbReference type="PANTHER" id="PTHR10066:SF67">
    <property type="entry name" value="BETA-GLUCURONIDASE"/>
    <property type="match status" value="1"/>
</dbReference>
<dbReference type="InterPro" id="IPR006104">
    <property type="entry name" value="Glyco_hydro_2_N"/>
</dbReference>
<dbReference type="SUPFAM" id="SSF51445">
    <property type="entry name" value="(Trans)glycosidases"/>
    <property type="match status" value="1"/>
</dbReference>
<accession>A0A494Y519</accession>
<proteinExistence type="inferred from homology"/>
<evidence type="ECO:0000256" key="4">
    <source>
        <dbReference type="ARBA" id="ARBA00022801"/>
    </source>
</evidence>
<dbReference type="SUPFAM" id="SSF49785">
    <property type="entry name" value="Galactose-binding domain-like"/>
    <property type="match status" value="1"/>
</dbReference>
<dbReference type="EMBL" id="RBZM01000002">
    <property type="protein sequence ID" value="RKP57371.1"/>
    <property type="molecule type" value="Genomic_DNA"/>
</dbReference>
<dbReference type="Gene3D" id="2.60.120.260">
    <property type="entry name" value="Galactose-binding domain-like"/>
    <property type="match status" value="1"/>
</dbReference>
<dbReference type="InterPro" id="IPR006103">
    <property type="entry name" value="Glyco_hydro_2_cat"/>
</dbReference>
<dbReference type="OrthoDB" id="9762066at2"/>
<evidence type="ECO:0000256" key="1">
    <source>
        <dbReference type="ARBA" id="ARBA00007401"/>
    </source>
</evidence>
<gene>
    <name evidence="9" type="ORF">D7Z26_05195</name>
</gene>
<dbReference type="GO" id="GO:0004566">
    <property type="term" value="F:beta-glucuronidase activity"/>
    <property type="evidence" value="ECO:0007669"/>
    <property type="project" value="UniProtKB-EC"/>
</dbReference>
<comment type="similarity">
    <text evidence="1">Belongs to the glycosyl hydrolase 2 family.</text>
</comment>
<comment type="caution">
    <text evidence="9">The sequence shown here is derived from an EMBL/GenBank/DDBJ whole genome shotgun (WGS) entry which is preliminary data.</text>
</comment>
<dbReference type="InterPro" id="IPR006102">
    <property type="entry name" value="Ig-like_GH2"/>
</dbReference>
<dbReference type="Pfam" id="PF00703">
    <property type="entry name" value="Glyco_hydro_2"/>
    <property type="match status" value="1"/>
</dbReference>
<evidence type="ECO:0000256" key="2">
    <source>
        <dbReference type="ARBA" id="ARBA00012761"/>
    </source>
</evidence>
<reference evidence="9 10" key="1">
    <citation type="submission" date="2018-10" db="EMBL/GenBank/DDBJ databases">
        <title>Cohnella sp. M2MS4P-1, whole genome shotgun sequence.</title>
        <authorList>
            <person name="Tuo L."/>
        </authorList>
    </citation>
    <scope>NUCLEOTIDE SEQUENCE [LARGE SCALE GENOMIC DNA]</scope>
    <source>
        <strain evidence="9 10">M2MS4P-1</strain>
    </source>
</reference>
<dbReference type="Gene3D" id="3.20.20.80">
    <property type="entry name" value="Glycosidases"/>
    <property type="match status" value="1"/>
</dbReference>
<organism evidence="9 10">
    <name type="scientific">Cohnella endophytica</name>
    <dbReference type="NCBI Taxonomy" id="2419778"/>
    <lineage>
        <taxon>Bacteria</taxon>
        <taxon>Bacillati</taxon>
        <taxon>Bacillota</taxon>
        <taxon>Bacilli</taxon>
        <taxon>Bacillales</taxon>
        <taxon>Paenibacillaceae</taxon>
        <taxon>Cohnella</taxon>
    </lineage>
</organism>
<keyword evidence="5" id="KW-0326">Glycosidase</keyword>
<dbReference type="InterPro" id="IPR006101">
    <property type="entry name" value="Glyco_hydro_2"/>
</dbReference>
<dbReference type="AlphaFoldDB" id="A0A494Y519"/>
<dbReference type="PRINTS" id="PR00132">
    <property type="entry name" value="GLHYDRLASE2"/>
</dbReference>
<dbReference type="InterPro" id="IPR017853">
    <property type="entry name" value="GH"/>
</dbReference>
<evidence type="ECO:0000259" key="8">
    <source>
        <dbReference type="Pfam" id="PF02837"/>
    </source>
</evidence>
<dbReference type="GO" id="GO:0019391">
    <property type="term" value="P:glucuronoside catabolic process"/>
    <property type="evidence" value="ECO:0007669"/>
    <property type="project" value="TreeGrafter"/>
</dbReference>
<evidence type="ECO:0000313" key="9">
    <source>
        <dbReference type="EMBL" id="RKP57371.1"/>
    </source>
</evidence>
<protein>
    <recommendedName>
        <fullName evidence="3">Beta-glucuronidase</fullName>
        <ecNumber evidence="2">3.2.1.31</ecNumber>
    </recommendedName>
</protein>
<dbReference type="InterPro" id="IPR008979">
    <property type="entry name" value="Galactose-bd-like_sf"/>
</dbReference>
<dbReference type="SUPFAM" id="SSF49303">
    <property type="entry name" value="beta-Galactosidase/glucuronidase domain"/>
    <property type="match status" value="1"/>
</dbReference>
<dbReference type="Proteomes" id="UP000282076">
    <property type="component" value="Unassembled WGS sequence"/>
</dbReference>